<comment type="caution">
    <text evidence="1">The sequence shown here is derived from an EMBL/GenBank/DDBJ whole genome shotgun (WGS) entry which is preliminary data.</text>
</comment>
<evidence type="ECO:0000313" key="2">
    <source>
        <dbReference type="Proteomes" id="UP001304895"/>
    </source>
</evidence>
<reference evidence="1" key="2">
    <citation type="submission" date="2023-05" db="EMBL/GenBank/DDBJ databases">
        <authorList>
            <consortium name="Lawrence Berkeley National Laboratory"/>
            <person name="Steindorff A."/>
            <person name="Hensen N."/>
            <person name="Bonometti L."/>
            <person name="Westerberg I."/>
            <person name="Brannstrom I.O."/>
            <person name="Guillou S."/>
            <person name="Cros-Aarteil S."/>
            <person name="Calhoun S."/>
            <person name="Haridas S."/>
            <person name="Kuo A."/>
            <person name="Mondo S."/>
            <person name="Pangilinan J."/>
            <person name="Riley R."/>
            <person name="Labutti K."/>
            <person name="Andreopoulos B."/>
            <person name="Lipzen A."/>
            <person name="Chen C."/>
            <person name="Yanf M."/>
            <person name="Daum C."/>
            <person name="Ng V."/>
            <person name="Clum A."/>
            <person name="Ohm R."/>
            <person name="Martin F."/>
            <person name="Silar P."/>
            <person name="Natvig D."/>
            <person name="Lalanne C."/>
            <person name="Gautier V."/>
            <person name="Ament-Velasquez S.L."/>
            <person name="Kruys A."/>
            <person name="Hutchinson M.I."/>
            <person name="Powell A.J."/>
            <person name="Barry K."/>
            <person name="Miller A.N."/>
            <person name="Grigoriev I.V."/>
            <person name="Debuchy R."/>
            <person name="Gladieux P."/>
            <person name="Thoren M.H."/>
            <person name="Johannesson H."/>
        </authorList>
    </citation>
    <scope>NUCLEOTIDE SEQUENCE</scope>
    <source>
        <strain evidence="1">CBS 123565</strain>
    </source>
</reference>
<organism evidence="1 2">
    <name type="scientific">Trichocladium antarcticum</name>
    <dbReference type="NCBI Taxonomy" id="1450529"/>
    <lineage>
        <taxon>Eukaryota</taxon>
        <taxon>Fungi</taxon>
        <taxon>Dikarya</taxon>
        <taxon>Ascomycota</taxon>
        <taxon>Pezizomycotina</taxon>
        <taxon>Sordariomycetes</taxon>
        <taxon>Sordariomycetidae</taxon>
        <taxon>Sordariales</taxon>
        <taxon>Chaetomiaceae</taxon>
        <taxon>Trichocladium</taxon>
    </lineage>
</organism>
<name>A0AAN6UD08_9PEZI</name>
<keyword evidence="2" id="KW-1185">Reference proteome</keyword>
<dbReference type="Proteomes" id="UP001304895">
    <property type="component" value="Unassembled WGS sequence"/>
</dbReference>
<reference evidence="1" key="1">
    <citation type="journal article" date="2023" name="Mol. Phylogenet. Evol.">
        <title>Genome-scale phylogeny and comparative genomics of the fungal order Sordariales.</title>
        <authorList>
            <person name="Hensen N."/>
            <person name="Bonometti L."/>
            <person name="Westerberg I."/>
            <person name="Brannstrom I.O."/>
            <person name="Guillou S."/>
            <person name="Cros-Aarteil S."/>
            <person name="Calhoun S."/>
            <person name="Haridas S."/>
            <person name="Kuo A."/>
            <person name="Mondo S."/>
            <person name="Pangilinan J."/>
            <person name="Riley R."/>
            <person name="LaButti K."/>
            <person name="Andreopoulos B."/>
            <person name="Lipzen A."/>
            <person name="Chen C."/>
            <person name="Yan M."/>
            <person name="Daum C."/>
            <person name="Ng V."/>
            <person name="Clum A."/>
            <person name="Steindorff A."/>
            <person name="Ohm R.A."/>
            <person name="Martin F."/>
            <person name="Silar P."/>
            <person name="Natvig D.O."/>
            <person name="Lalanne C."/>
            <person name="Gautier V."/>
            <person name="Ament-Velasquez S.L."/>
            <person name="Kruys A."/>
            <person name="Hutchinson M.I."/>
            <person name="Powell A.J."/>
            <person name="Barry K."/>
            <person name="Miller A.N."/>
            <person name="Grigoriev I.V."/>
            <person name="Debuchy R."/>
            <person name="Gladieux P."/>
            <person name="Hiltunen Thoren M."/>
            <person name="Johannesson H."/>
        </authorList>
    </citation>
    <scope>NUCLEOTIDE SEQUENCE</scope>
    <source>
        <strain evidence="1">CBS 123565</strain>
    </source>
</reference>
<gene>
    <name evidence="1" type="ORF">BT67DRAFT_390130</name>
</gene>
<dbReference type="EMBL" id="MU853432">
    <property type="protein sequence ID" value="KAK4130710.1"/>
    <property type="molecule type" value="Genomic_DNA"/>
</dbReference>
<dbReference type="AlphaFoldDB" id="A0AAN6UD08"/>
<protein>
    <submittedName>
        <fullName evidence="1">Uncharacterized protein</fullName>
    </submittedName>
</protein>
<proteinExistence type="predicted"/>
<evidence type="ECO:0000313" key="1">
    <source>
        <dbReference type="EMBL" id="KAK4130710.1"/>
    </source>
</evidence>
<feature type="non-terminal residue" evidence="1">
    <location>
        <position position="1"/>
    </location>
</feature>
<sequence length="62" mass="7204">LFVEVFDFARDYIDVGRSGTDVQKWCKILFVELVSCVKLVVDYEADKNSKRLSNNDRPSFID</sequence>
<accession>A0AAN6UD08</accession>